<evidence type="ECO:0000313" key="1">
    <source>
        <dbReference type="EMBL" id="XAG83587.1"/>
    </source>
</evidence>
<gene>
    <name evidence="1" type="ORF">MRM63_08320</name>
</gene>
<proteinExistence type="predicted"/>
<protein>
    <recommendedName>
        <fullName evidence="2">AMP-dependent synthetase/ligase domain-containing protein</fullName>
    </recommendedName>
</protein>
<dbReference type="InterPro" id="IPR042099">
    <property type="entry name" value="ANL_N_sf"/>
</dbReference>
<dbReference type="Gene3D" id="3.40.50.12780">
    <property type="entry name" value="N-terminal domain of ligase-like"/>
    <property type="match status" value="1"/>
</dbReference>
<dbReference type="AlphaFoldDB" id="A0AAU6VAJ5"/>
<reference evidence="1" key="1">
    <citation type="submission" date="2022-03" db="EMBL/GenBank/DDBJ databases">
        <title>Sea Food Isolates.</title>
        <authorList>
            <person name="Li c."/>
        </authorList>
    </citation>
    <scope>NUCLEOTIDE SEQUENCE</scope>
    <source>
        <strain evidence="1">19MO03SA05</strain>
    </source>
</reference>
<evidence type="ECO:0008006" key="2">
    <source>
        <dbReference type="Google" id="ProtNLM"/>
    </source>
</evidence>
<accession>A0AAU6VAJ5</accession>
<organism evidence="1">
    <name type="scientific">bacterium 19MO03SA05</name>
    <dbReference type="NCBI Taxonomy" id="2920620"/>
    <lineage>
        <taxon>Bacteria</taxon>
    </lineage>
</organism>
<dbReference type="EMBL" id="CP095350">
    <property type="protein sequence ID" value="XAG83587.1"/>
    <property type="molecule type" value="Genomic_DNA"/>
</dbReference>
<dbReference type="SUPFAM" id="SSF56801">
    <property type="entry name" value="Acetyl-CoA synthetase-like"/>
    <property type="match status" value="1"/>
</dbReference>
<sequence length="76" mass="8682">MVVATTETPKQILDGFVRKPSVQSEQYRAANLWSNLPLWQILHQGVERYSDSIAVTDNHTSLSYLELANRVYAFGR</sequence>
<name>A0AAU6VAJ5_UNCXX</name>